<evidence type="ECO:0000313" key="1">
    <source>
        <dbReference type="EMBL" id="GKV44637.1"/>
    </source>
</evidence>
<accession>A0AAV5M810</accession>
<name>A0AAV5M810_9ROSI</name>
<protein>
    <submittedName>
        <fullName evidence="1">Uncharacterized protein</fullName>
    </submittedName>
</protein>
<evidence type="ECO:0000313" key="2">
    <source>
        <dbReference type="Proteomes" id="UP001054252"/>
    </source>
</evidence>
<proteinExistence type="predicted"/>
<reference evidence="1 2" key="1">
    <citation type="journal article" date="2021" name="Commun. Biol.">
        <title>The genome of Shorea leprosula (Dipterocarpaceae) highlights the ecological relevance of drought in aseasonal tropical rainforests.</title>
        <authorList>
            <person name="Ng K.K.S."/>
            <person name="Kobayashi M.J."/>
            <person name="Fawcett J.A."/>
            <person name="Hatakeyama M."/>
            <person name="Paape T."/>
            <person name="Ng C.H."/>
            <person name="Ang C.C."/>
            <person name="Tnah L.H."/>
            <person name="Lee C.T."/>
            <person name="Nishiyama T."/>
            <person name="Sese J."/>
            <person name="O'Brien M.J."/>
            <person name="Copetti D."/>
            <person name="Mohd Noor M.I."/>
            <person name="Ong R.C."/>
            <person name="Putra M."/>
            <person name="Sireger I.Z."/>
            <person name="Indrioko S."/>
            <person name="Kosugi Y."/>
            <person name="Izuno A."/>
            <person name="Isagi Y."/>
            <person name="Lee S.L."/>
            <person name="Shimizu K.K."/>
        </authorList>
    </citation>
    <scope>NUCLEOTIDE SEQUENCE [LARGE SCALE GENOMIC DNA]</scope>
    <source>
        <strain evidence="1">214</strain>
    </source>
</reference>
<keyword evidence="2" id="KW-1185">Reference proteome</keyword>
<organism evidence="1 2">
    <name type="scientific">Rubroshorea leprosula</name>
    <dbReference type="NCBI Taxonomy" id="152421"/>
    <lineage>
        <taxon>Eukaryota</taxon>
        <taxon>Viridiplantae</taxon>
        <taxon>Streptophyta</taxon>
        <taxon>Embryophyta</taxon>
        <taxon>Tracheophyta</taxon>
        <taxon>Spermatophyta</taxon>
        <taxon>Magnoliopsida</taxon>
        <taxon>eudicotyledons</taxon>
        <taxon>Gunneridae</taxon>
        <taxon>Pentapetalae</taxon>
        <taxon>rosids</taxon>
        <taxon>malvids</taxon>
        <taxon>Malvales</taxon>
        <taxon>Dipterocarpaceae</taxon>
        <taxon>Rubroshorea</taxon>
    </lineage>
</organism>
<sequence>MGVVLKKTNSFKLKSEKYFICMKIIVCLFGCLENK</sequence>
<gene>
    <name evidence="1" type="ORF">SLEP1_g51799</name>
</gene>
<dbReference type="Proteomes" id="UP001054252">
    <property type="component" value="Unassembled WGS sequence"/>
</dbReference>
<dbReference type="AlphaFoldDB" id="A0AAV5M810"/>
<comment type="caution">
    <text evidence="1">The sequence shown here is derived from an EMBL/GenBank/DDBJ whole genome shotgun (WGS) entry which is preliminary data.</text>
</comment>
<dbReference type="EMBL" id="BPVZ01000184">
    <property type="protein sequence ID" value="GKV44637.1"/>
    <property type="molecule type" value="Genomic_DNA"/>
</dbReference>